<gene>
    <name evidence="2" type="ORF">Amac_069670</name>
</gene>
<evidence type="ECO:0000256" key="1">
    <source>
        <dbReference type="SAM" id="SignalP"/>
    </source>
</evidence>
<dbReference type="AlphaFoldDB" id="A0A5M3WXA2"/>
<reference evidence="2 3" key="1">
    <citation type="submission" date="2019-10" db="EMBL/GenBank/DDBJ databases">
        <title>Whole genome shotgun sequence of Acrocarpospora macrocephala NBRC 16266.</title>
        <authorList>
            <person name="Ichikawa N."/>
            <person name="Kimura A."/>
            <person name="Kitahashi Y."/>
            <person name="Komaki H."/>
            <person name="Oguchi A."/>
        </authorList>
    </citation>
    <scope>NUCLEOTIDE SEQUENCE [LARGE SCALE GENOMIC DNA]</scope>
    <source>
        <strain evidence="2 3">NBRC 16266</strain>
    </source>
</reference>
<dbReference type="InterPro" id="IPR009003">
    <property type="entry name" value="Peptidase_S1_PA"/>
</dbReference>
<feature type="signal peptide" evidence="1">
    <location>
        <begin position="1"/>
        <end position="27"/>
    </location>
</feature>
<organism evidence="2 3">
    <name type="scientific">Acrocarpospora macrocephala</name>
    <dbReference type="NCBI Taxonomy" id="150177"/>
    <lineage>
        <taxon>Bacteria</taxon>
        <taxon>Bacillati</taxon>
        <taxon>Actinomycetota</taxon>
        <taxon>Actinomycetes</taxon>
        <taxon>Streptosporangiales</taxon>
        <taxon>Streptosporangiaceae</taxon>
        <taxon>Acrocarpospora</taxon>
    </lineage>
</organism>
<dbReference type="Gene3D" id="2.40.10.10">
    <property type="entry name" value="Trypsin-like serine proteases"/>
    <property type="match status" value="2"/>
</dbReference>
<dbReference type="EMBL" id="BLAE01000045">
    <property type="protein sequence ID" value="GES13370.1"/>
    <property type="molecule type" value="Genomic_DNA"/>
</dbReference>
<dbReference type="RefSeq" id="WP_155358617.1">
    <property type="nucleotide sequence ID" value="NZ_BAAAHL010000006.1"/>
</dbReference>
<comment type="caution">
    <text evidence="2">The sequence shown here is derived from an EMBL/GenBank/DDBJ whole genome shotgun (WGS) entry which is preliminary data.</text>
</comment>
<name>A0A5M3WXA2_9ACTN</name>
<dbReference type="InterPro" id="IPR043504">
    <property type="entry name" value="Peptidase_S1_PA_chymotrypsin"/>
</dbReference>
<protein>
    <recommendedName>
        <fullName evidence="4">Peptidase</fullName>
    </recommendedName>
</protein>
<sequence length="415" mass="44792">MKRTIAFGGIVATAGLLAAGLAAPAQAADDVVGTPLANTGITAYEISAFWLAEGAANLIAATPYDVETKIVAKHISTGGPAADSKPGVVPAIGDEKKTAAKSKNVNLPKTTGKVFFSDGYKWVPITKNGRTYWWPQAINPHWCTATSIQAAYKNLVATAGSCVYDTDRNKSTTSSWVFVPGYYQGKTPWGIYVGKQAFTHYDFDTYEDGDRDYAFVTVYNGVKGLHDGSDVLGDYKEVSKEVYDNFPYEWRAKGYHCFQWNGKYYAYAFVDAGRLGDNVGGQGLAYNQKVGKPVFVFGYPSGSHPDGNYAYSGKTLKWSYGKTFAASASAIKAEELIGVKSSFTGEGALGSSWLVGYKNTRRLGYLNGVTIGVSDTDSNNRYDTSISPYFDGELFGVYSAAKNLWSGSIAVPSYK</sequence>
<dbReference type="OrthoDB" id="3519542at2"/>
<evidence type="ECO:0000313" key="2">
    <source>
        <dbReference type="EMBL" id="GES13370.1"/>
    </source>
</evidence>
<dbReference type="SUPFAM" id="SSF50494">
    <property type="entry name" value="Trypsin-like serine proteases"/>
    <property type="match status" value="1"/>
</dbReference>
<proteinExistence type="predicted"/>
<keyword evidence="1" id="KW-0732">Signal</keyword>
<keyword evidence="3" id="KW-1185">Reference proteome</keyword>
<evidence type="ECO:0000313" key="3">
    <source>
        <dbReference type="Proteomes" id="UP000331127"/>
    </source>
</evidence>
<feature type="chain" id="PRO_5024454612" description="Peptidase" evidence="1">
    <location>
        <begin position="28"/>
        <end position="415"/>
    </location>
</feature>
<dbReference type="Proteomes" id="UP000331127">
    <property type="component" value="Unassembled WGS sequence"/>
</dbReference>
<evidence type="ECO:0008006" key="4">
    <source>
        <dbReference type="Google" id="ProtNLM"/>
    </source>
</evidence>
<accession>A0A5M3WXA2</accession>